<name>A0A369WRM4_9GAMM</name>
<evidence type="ECO:0000313" key="2">
    <source>
        <dbReference type="Proteomes" id="UP000253769"/>
    </source>
</evidence>
<keyword evidence="2" id="KW-1185">Reference proteome</keyword>
<comment type="caution">
    <text evidence="1">The sequence shown here is derived from an EMBL/GenBank/DDBJ whole genome shotgun (WGS) entry which is preliminary data.</text>
</comment>
<dbReference type="EMBL" id="QQOH01000001">
    <property type="protein sequence ID" value="RDE24750.1"/>
    <property type="molecule type" value="Genomic_DNA"/>
</dbReference>
<reference evidence="1 2" key="1">
    <citation type="submission" date="2018-07" db="EMBL/GenBank/DDBJ databases">
        <title>Motiliproteus coralliicola sp. nov., a bacterium isolated from Coral.</title>
        <authorList>
            <person name="Wang G."/>
        </authorList>
    </citation>
    <scope>NUCLEOTIDE SEQUENCE [LARGE SCALE GENOMIC DNA]</scope>
    <source>
        <strain evidence="1 2">C34</strain>
    </source>
</reference>
<evidence type="ECO:0000313" key="1">
    <source>
        <dbReference type="EMBL" id="RDE24750.1"/>
    </source>
</evidence>
<dbReference type="AlphaFoldDB" id="A0A369WRM4"/>
<dbReference type="OrthoDB" id="6862397at2"/>
<dbReference type="InterPro" id="IPR021312">
    <property type="entry name" value="DUF2889"/>
</dbReference>
<dbReference type="Proteomes" id="UP000253769">
    <property type="component" value="Unassembled WGS sequence"/>
</dbReference>
<dbReference type="RefSeq" id="WP_114694340.1">
    <property type="nucleotide sequence ID" value="NZ_QQOH01000001.1"/>
</dbReference>
<sequence>MPLPPSQPRKHLHTRHVECHGFEREDGLFDIEGRMTDIKTYDIDNQDRGGQIKAGEPIHNMSIRLTMDLDFNIHGVEAVIDDSPFNICPSIASRLKMLEGKQIKPGWNRMLKELFAGSQGCTHLTELLGPIATTAFQATGTARRKREGNSSRPAAAGRLINSCHALSQSSEVVQRFWPDSYQPETGDSER</sequence>
<protein>
    <submittedName>
        <fullName evidence="1">DUF2889 domain-containing protein</fullName>
    </submittedName>
</protein>
<proteinExistence type="predicted"/>
<dbReference type="Pfam" id="PF11136">
    <property type="entry name" value="DUF2889"/>
    <property type="match status" value="1"/>
</dbReference>
<accession>A0A369WRM4</accession>
<organism evidence="1 2">
    <name type="scientific">Motiliproteus coralliicola</name>
    <dbReference type="NCBI Taxonomy" id="2283196"/>
    <lineage>
        <taxon>Bacteria</taxon>
        <taxon>Pseudomonadati</taxon>
        <taxon>Pseudomonadota</taxon>
        <taxon>Gammaproteobacteria</taxon>
        <taxon>Oceanospirillales</taxon>
        <taxon>Oceanospirillaceae</taxon>
        <taxon>Motiliproteus</taxon>
    </lineage>
</organism>
<gene>
    <name evidence="1" type="ORF">DV711_03970</name>
</gene>